<gene>
    <name evidence="1" type="ORF">CJU94_04445</name>
</gene>
<protein>
    <submittedName>
        <fullName evidence="1">Uncharacterized protein</fullName>
    </submittedName>
</protein>
<dbReference type="AlphaFoldDB" id="A0A248VEM1"/>
<dbReference type="Proteomes" id="UP000215158">
    <property type="component" value="Chromosome 1"/>
</dbReference>
<dbReference type="EMBL" id="CP022989">
    <property type="protein sequence ID" value="ASV97483.1"/>
    <property type="molecule type" value="Genomic_DNA"/>
</dbReference>
<organism evidence="1 2">
    <name type="scientific">Paraburkholderia aromaticivorans</name>
    <dbReference type="NCBI Taxonomy" id="2026199"/>
    <lineage>
        <taxon>Bacteria</taxon>
        <taxon>Pseudomonadati</taxon>
        <taxon>Pseudomonadota</taxon>
        <taxon>Betaproteobacteria</taxon>
        <taxon>Burkholderiales</taxon>
        <taxon>Burkholderiaceae</taxon>
        <taxon>Paraburkholderia</taxon>
    </lineage>
</organism>
<reference evidence="1 2" key="1">
    <citation type="submission" date="2017-08" db="EMBL/GenBank/DDBJ databases">
        <title>Identification and genetic characteristics of simultaneous BTEX- and naphthalene-degrading Paraburkholderia sp. BN5 isolated from petroleum-contaminated soil.</title>
        <authorList>
            <person name="Lee Y."/>
            <person name="Jeon C.O."/>
        </authorList>
    </citation>
    <scope>NUCLEOTIDE SEQUENCE [LARGE SCALE GENOMIC DNA]</scope>
    <source>
        <strain evidence="1 2">BN5</strain>
    </source>
</reference>
<keyword evidence="2" id="KW-1185">Reference proteome</keyword>
<name>A0A248VEM1_9BURK</name>
<evidence type="ECO:0000313" key="1">
    <source>
        <dbReference type="EMBL" id="ASV97483.1"/>
    </source>
</evidence>
<accession>A0A248VEM1</accession>
<dbReference type="KEGG" id="parb:CJU94_04445"/>
<evidence type="ECO:0000313" key="2">
    <source>
        <dbReference type="Proteomes" id="UP000215158"/>
    </source>
</evidence>
<sequence length="61" mass="6920">MLRQWQAGMSAARRDAHDRLDEAMHLDGASHAHRRRMLPSAGAIFRINFIGMCVSVRMELA</sequence>
<proteinExistence type="predicted"/>